<protein>
    <submittedName>
        <fullName evidence="2">Nucleolar protein</fullName>
    </submittedName>
</protein>
<feature type="compositionally biased region" description="Basic residues" evidence="1">
    <location>
        <begin position="79"/>
        <end position="118"/>
    </location>
</feature>
<feature type="compositionally biased region" description="Acidic residues" evidence="1">
    <location>
        <begin position="15"/>
        <end position="31"/>
    </location>
</feature>
<dbReference type="Proteomes" id="UP000554482">
    <property type="component" value="Unassembled WGS sequence"/>
</dbReference>
<organism evidence="2 3">
    <name type="scientific">Thalictrum thalictroides</name>
    <name type="common">Rue-anemone</name>
    <name type="synonym">Anemone thalictroides</name>
    <dbReference type="NCBI Taxonomy" id="46969"/>
    <lineage>
        <taxon>Eukaryota</taxon>
        <taxon>Viridiplantae</taxon>
        <taxon>Streptophyta</taxon>
        <taxon>Embryophyta</taxon>
        <taxon>Tracheophyta</taxon>
        <taxon>Spermatophyta</taxon>
        <taxon>Magnoliopsida</taxon>
        <taxon>Ranunculales</taxon>
        <taxon>Ranunculaceae</taxon>
        <taxon>Thalictroideae</taxon>
        <taxon>Thalictrum</taxon>
    </lineage>
</organism>
<name>A0A7J6X858_THATH</name>
<sequence length="118" mass="13360">RKQERAYVQGGGDVPADDSEPETGDLDQDDETQPKEAVAATKMYDAGNLTIMVTTSEISREEEDKQKAQIIPRPSEGTKKKHNIPVNKKQQKTTSRRRSAPKLQKKREKRKGNVKKTR</sequence>
<feature type="non-terminal residue" evidence="2">
    <location>
        <position position="1"/>
    </location>
</feature>
<gene>
    <name evidence="2" type="ORF">FRX31_004830</name>
</gene>
<evidence type="ECO:0000256" key="1">
    <source>
        <dbReference type="SAM" id="MobiDB-lite"/>
    </source>
</evidence>
<accession>A0A7J6X858</accession>
<evidence type="ECO:0000313" key="2">
    <source>
        <dbReference type="EMBL" id="KAF5205583.1"/>
    </source>
</evidence>
<dbReference type="EMBL" id="JABWDY010003875">
    <property type="protein sequence ID" value="KAF5205583.1"/>
    <property type="molecule type" value="Genomic_DNA"/>
</dbReference>
<feature type="region of interest" description="Disordered" evidence="1">
    <location>
        <begin position="1"/>
        <end position="34"/>
    </location>
</feature>
<keyword evidence="3" id="KW-1185">Reference proteome</keyword>
<dbReference type="OrthoDB" id="551633at2759"/>
<comment type="caution">
    <text evidence="2">The sequence shown here is derived from an EMBL/GenBank/DDBJ whole genome shotgun (WGS) entry which is preliminary data.</text>
</comment>
<proteinExistence type="predicted"/>
<evidence type="ECO:0000313" key="3">
    <source>
        <dbReference type="Proteomes" id="UP000554482"/>
    </source>
</evidence>
<feature type="compositionally biased region" description="Basic and acidic residues" evidence="1">
    <location>
        <begin position="58"/>
        <end position="67"/>
    </location>
</feature>
<dbReference type="AlphaFoldDB" id="A0A7J6X858"/>
<reference evidence="2 3" key="1">
    <citation type="submission" date="2020-06" db="EMBL/GenBank/DDBJ databases">
        <title>Transcriptomic and genomic resources for Thalictrum thalictroides and T. hernandezii: Facilitating candidate gene discovery in an emerging model plant lineage.</title>
        <authorList>
            <person name="Arias T."/>
            <person name="Riano-Pachon D.M."/>
            <person name="Di Stilio V.S."/>
        </authorList>
    </citation>
    <scope>NUCLEOTIDE SEQUENCE [LARGE SCALE GENOMIC DNA]</scope>
    <source>
        <strain evidence="3">cv. WT478/WT964</strain>
        <tissue evidence="2">Leaves</tissue>
    </source>
</reference>
<feature type="region of interest" description="Disordered" evidence="1">
    <location>
        <begin position="56"/>
        <end position="118"/>
    </location>
</feature>